<feature type="transmembrane region" description="Helical" evidence="7">
    <location>
        <begin position="9"/>
        <end position="30"/>
    </location>
</feature>
<sequence length="301" mass="34045">MQTNNHDSTILKISVFGALLFSVMGITWGILANSQMIIFDGLYSFISLGLSLLSLFAFSFIQKEDQERFQYGKDVIEPLVIIFKACAIIAMCLFAFSTSIIDLLKGGREVALGPAALYALIATVLCIIVYRIMKNKQSNSEFVRAEAAQWLMDTILSGAVLLGFIIALILNQTTLSFLTSYIDPAMVLLVSLYFLKVPVRMLIKNTKELLWMAPSTDIQYQVTQAVELAKAKYNINEDFTRVTKVGKTIFIEIDFVLSEGTIINNVDEFDKVRKEFDQQLHIEGHTKWFTLSFTKDRKWVL</sequence>
<dbReference type="InterPro" id="IPR002524">
    <property type="entry name" value="Cation_efflux"/>
</dbReference>
<keyword evidence="3" id="KW-0813">Transport</keyword>
<organism evidence="9 10">
    <name type="scientific">Halobacillus seohaensis</name>
    <dbReference type="NCBI Taxonomy" id="447421"/>
    <lineage>
        <taxon>Bacteria</taxon>
        <taxon>Bacillati</taxon>
        <taxon>Bacillota</taxon>
        <taxon>Bacilli</taxon>
        <taxon>Bacillales</taxon>
        <taxon>Bacillaceae</taxon>
        <taxon>Halobacillus</taxon>
    </lineage>
</organism>
<evidence type="ECO:0000313" key="9">
    <source>
        <dbReference type="EMBL" id="MFC7061463.1"/>
    </source>
</evidence>
<feature type="domain" description="Cation efflux protein transmembrane" evidence="8">
    <location>
        <begin position="11"/>
        <end position="210"/>
    </location>
</feature>
<accession>A0ABW2EJB3</accession>
<dbReference type="PANTHER" id="PTHR43840">
    <property type="entry name" value="MITOCHONDRIAL METAL TRANSPORTER 1-RELATED"/>
    <property type="match status" value="1"/>
</dbReference>
<proteinExistence type="inferred from homology"/>
<name>A0ABW2EJB3_9BACI</name>
<feature type="transmembrane region" description="Helical" evidence="7">
    <location>
        <begin position="81"/>
        <end position="104"/>
    </location>
</feature>
<dbReference type="NCBIfam" id="TIGR01297">
    <property type="entry name" value="CDF"/>
    <property type="match status" value="1"/>
</dbReference>
<dbReference type="EMBL" id="JBHSZV010000013">
    <property type="protein sequence ID" value="MFC7061463.1"/>
    <property type="molecule type" value="Genomic_DNA"/>
</dbReference>
<dbReference type="InterPro" id="IPR050291">
    <property type="entry name" value="CDF_Transporter"/>
</dbReference>
<feature type="transmembrane region" description="Helical" evidence="7">
    <location>
        <begin position="110"/>
        <end position="130"/>
    </location>
</feature>
<dbReference type="SUPFAM" id="SSF161111">
    <property type="entry name" value="Cation efflux protein transmembrane domain-like"/>
    <property type="match status" value="1"/>
</dbReference>
<keyword evidence="5 7" id="KW-1133">Transmembrane helix</keyword>
<evidence type="ECO:0000256" key="4">
    <source>
        <dbReference type="ARBA" id="ARBA00022692"/>
    </source>
</evidence>
<dbReference type="InterPro" id="IPR058533">
    <property type="entry name" value="Cation_efflux_TM"/>
</dbReference>
<gene>
    <name evidence="9" type="ORF">ACFQIC_06265</name>
</gene>
<evidence type="ECO:0000256" key="1">
    <source>
        <dbReference type="ARBA" id="ARBA00004141"/>
    </source>
</evidence>
<evidence type="ECO:0000256" key="6">
    <source>
        <dbReference type="ARBA" id="ARBA00023136"/>
    </source>
</evidence>
<comment type="similarity">
    <text evidence="2">Belongs to the cation diffusion facilitator (CDF) transporter (TC 2.A.4) family.</text>
</comment>
<evidence type="ECO:0000256" key="7">
    <source>
        <dbReference type="SAM" id="Phobius"/>
    </source>
</evidence>
<keyword evidence="6 7" id="KW-0472">Membrane</keyword>
<dbReference type="Proteomes" id="UP001596410">
    <property type="component" value="Unassembled WGS sequence"/>
</dbReference>
<evidence type="ECO:0000256" key="3">
    <source>
        <dbReference type="ARBA" id="ARBA00022448"/>
    </source>
</evidence>
<evidence type="ECO:0000256" key="2">
    <source>
        <dbReference type="ARBA" id="ARBA00008114"/>
    </source>
</evidence>
<keyword evidence="10" id="KW-1185">Reference proteome</keyword>
<dbReference type="PANTHER" id="PTHR43840:SF15">
    <property type="entry name" value="MITOCHONDRIAL METAL TRANSPORTER 1-RELATED"/>
    <property type="match status" value="1"/>
</dbReference>
<comment type="subcellular location">
    <subcellularLocation>
        <location evidence="1">Membrane</location>
        <topology evidence="1">Multi-pass membrane protein</topology>
    </subcellularLocation>
</comment>
<evidence type="ECO:0000313" key="10">
    <source>
        <dbReference type="Proteomes" id="UP001596410"/>
    </source>
</evidence>
<reference evidence="10" key="1">
    <citation type="journal article" date="2019" name="Int. J. Syst. Evol. Microbiol.">
        <title>The Global Catalogue of Microorganisms (GCM) 10K type strain sequencing project: providing services to taxonomists for standard genome sequencing and annotation.</title>
        <authorList>
            <consortium name="The Broad Institute Genomics Platform"/>
            <consortium name="The Broad Institute Genome Sequencing Center for Infectious Disease"/>
            <person name="Wu L."/>
            <person name="Ma J."/>
        </authorList>
    </citation>
    <scope>NUCLEOTIDE SEQUENCE [LARGE SCALE GENOMIC DNA]</scope>
    <source>
        <strain evidence="10">CGMCC 4.1621</strain>
    </source>
</reference>
<feature type="transmembrane region" description="Helical" evidence="7">
    <location>
        <begin position="150"/>
        <end position="170"/>
    </location>
</feature>
<protein>
    <submittedName>
        <fullName evidence="9">Cation diffusion facilitator family transporter</fullName>
    </submittedName>
</protein>
<dbReference type="Pfam" id="PF01545">
    <property type="entry name" value="Cation_efflux"/>
    <property type="match status" value="1"/>
</dbReference>
<dbReference type="InterPro" id="IPR027469">
    <property type="entry name" value="Cation_efflux_TMD_sf"/>
</dbReference>
<dbReference type="Gene3D" id="1.20.1510.10">
    <property type="entry name" value="Cation efflux protein transmembrane domain"/>
    <property type="match status" value="1"/>
</dbReference>
<comment type="caution">
    <text evidence="9">The sequence shown here is derived from an EMBL/GenBank/DDBJ whole genome shotgun (WGS) entry which is preliminary data.</text>
</comment>
<keyword evidence="4 7" id="KW-0812">Transmembrane</keyword>
<evidence type="ECO:0000259" key="8">
    <source>
        <dbReference type="Pfam" id="PF01545"/>
    </source>
</evidence>
<evidence type="ECO:0000256" key="5">
    <source>
        <dbReference type="ARBA" id="ARBA00022989"/>
    </source>
</evidence>
<feature type="transmembrane region" description="Helical" evidence="7">
    <location>
        <begin position="176"/>
        <end position="195"/>
    </location>
</feature>
<dbReference type="RefSeq" id="WP_204710966.1">
    <property type="nucleotide sequence ID" value="NZ_JBHSZV010000013.1"/>
</dbReference>
<feature type="transmembrane region" description="Helical" evidence="7">
    <location>
        <begin position="42"/>
        <end position="61"/>
    </location>
</feature>